<feature type="region of interest" description="Disordered" evidence="1">
    <location>
        <begin position="1"/>
        <end position="33"/>
    </location>
</feature>
<proteinExistence type="predicted"/>
<keyword evidence="2" id="KW-1133">Transmembrane helix</keyword>
<name>A0A1Q3FB13_CULTA</name>
<evidence type="ECO:0000256" key="1">
    <source>
        <dbReference type="SAM" id="MobiDB-lite"/>
    </source>
</evidence>
<dbReference type="EMBL" id="GFDL01010284">
    <property type="protein sequence ID" value="JAV24761.1"/>
    <property type="molecule type" value="Transcribed_RNA"/>
</dbReference>
<accession>A0A1Q3FB13</accession>
<reference evidence="3" key="1">
    <citation type="submission" date="2017-01" db="EMBL/GenBank/DDBJ databases">
        <title>A deep insight into the sialotranscriptome of adult male and female Cluex tarsalis mosquitoes.</title>
        <authorList>
            <person name="Ribeiro J.M."/>
            <person name="Moreira F."/>
            <person name="Bernard K.A."/>
            <person name="Calvo E."/>
        </authorList>
    </citation>
    <scope>NUCLEOTIDE SEQUENCE</scope>
    <source>
        <strain evidence="3">Kern County</strain>
        <tissue evidence="3">Salivary glands</tissue>
    </source>
</reference>
<keyword evidence="2" id="KW-0812">Transmembrane</keyword>
<feature type="transmembrane region" description="Helical" evidence="2">
    <location>
        <begin position="77"/>
        <end position="97"/>
    </location>
</feature>
<sequence length="175" mass="19241">MACSCCSRGDGSGSEDSSSATTRGENGTRYPYGQDGGNVTEKHYGCYKVGILFSVIIILLLLVGCVPVFFLTHNNNLILLILLVTLILIGIVTYAYFRWQHRRALQMRRSYEQQKMNLTRGPKAAAMTNGKRPELVTSTVGHKQAAPSTPITAKPIANAELDLAKTTNQPRYSFI</sequence>
<keyword evidence="2" id="KW-0472">Membrane</keyword>
<evidence type="ECO:0000256" key="2">
    <source>
        <dbReference type="SAM" id="Phobius"/>
    </source>
</evidence>
<evidence type="ECO:0000313" key="3">
    <source>
        <dbReference type="EMBL" id="JAV24761.1"/>
    </source>
</evidence>
<feature type="transmembrane region" description="Helical" evidence="2">
    <location>
        <begin position="49"/>
        <end position="71"/>
    </location>
</feature>
<organism evidence="3">
    <name type="scientific">Culex tarsalis</name>
    <name type="common">Encephalitis mosquito</name>
    <dbReference type="NCBI Taxonomy" id="7177"/>
    <lineage>
        <taxon>Eukaryota</taxon>
        <taxon>Metazoa</taxon>
        <taxon>Ecdysozoa</taxon>
        <taxon>Arthropoda</taxon>
        <taxon>Hexapoda</taxon>
        <taxon>Insecta</taxon>
        <taxon>Pterygota</taxon>
        <taxon>Neoptera</taxon>
        <taxon>Endopterygota</taxon>
        <taxon>Diptera</taxon>
        <taxon>Nematocera</taxon>
        <taxon>Culicoidea</taxon>
        <taxon>Culicidae</taxon>
        <taxon>Culicinae</taxon>
        <taxon>Culicini</taxon>
        <taxon>Culex</taxon>
        <taxon>Culex</taxon>
    </lineage>
</organism>
<protein>
    <submittedName>
        <fullName evidence="3">Uncharacterized protein</fullName>
    </submittedName>
</protein>
<dbReference type="AlphaFoldDB" id="A0A1Q3FB13"/>